<gene>
    <name evidence="3" type="ORF">V5N11_004983</name>
</gene>
<feature type="domain" description="DC1" evidence="2">
    <location>
        <begin position="535"/>
        <end position="584"/>
    </location>
</feature>
<dbReference type="PANTHER" id="PTHR32410">
    <property type="entry name" value="CYSTEINE/HISTIDINE-RICH C1 DOMAIN FAMILY PROTEIN"/>
    <property type="match status" value="1"/>
</dbReference>
<dbReference type="InterPro" id="IPR004146">
    <property type="entry name" value="DC1"/>
</dbReference>
<dbReference type="InterPro" id="IPR053192">
    <property type="entry name" value="Vacuole_Formation_Reg"/>
</dbReference>
<feature type="domain" description="DC1" evidence="2">
    <location>
        <begin position="370"/>
        <end position="417"/>
    </location>
</feature>
<dbReference type="Gene3D" id="3.30.40.10">
    <property type="entry name" value="Zinc/RING finger domain, C3HC4 (zinc finger)"/>
    <property type="match status" value="1"/>
</dbReference>
<proteinExistence type="predicted"/>
<keyword evidence="1" id="KW-0677">Repeat</keyword>
<keyword evidence="4" id="KW-1185">Reference proteome</keyword>
<protein>
    <submittedName>
        <fullName evidence="3">Protein VACUOLELESS GAMETOPHYTES</fullName>
    </submittedName>
</protein>
<dbReference type="Proteomes" id="UP001558713">
    <property type="component" value="Unassembled WGS sequence"/>
</dbReference>
<accession>A0ABD1C862</accession>
<feature type="domain" description="DC1" evidence="2">
    <location>
        <begin position="176"/>
        <end position="220"/>
    </location>
</feature>
<feature type="domain" description="DC1" evidence="2">
    <location>
        <begin position="287"/>
        <end position="334"/>
    </location>
</feature>
<dbReference type="InterPro" id="IPR046349">
    <property type="entry name" value="C1-like_sf"/>
</dbReference>
<dbReference type="EMBL" id="JBANAX010000023">
    <property type="protein sequence ID" value="KAL1225645.1"/>
    <property type="molecule type" value="Genomic_DNA"/>
</dbReference>
<evidence type="ECO:0000259" key="2">
    <source>
        <dbReference type="Pfam" id="PF03107"/>
    </source>
</evidence>
<dbReference type="Pfam" id="PF03107">
    <property type="entry name" value="C1_2"/>
    <property type="match status" value="6"/>
</dbReference>
<comment type="caution">
    <text evidence="3">The sequence shown here is derived from an EMBL/GenBank/DDBJ whole genome shotgun (WGS) entry which is preliminary data.</text>
</comment>
<evidence type="ECO:0000313" key="4">
    <source>
        <dbReference type="Proteomes" id="UP001558713"/>
    </source>
</evidence>
<organism evidence="3 4">
    <name type="scientific">Cardamine amara subsp. amara</name>
    <dbReference type="NCBI Taxonomy" id="228776"/>
    <lineage>
        <taxon>Eukaryota</taxon>
        <taxon>Viridiplantae</taxon>
        <taxon>Streptophyta</taxon>
        <taxon>Embryophyta</taxon>
        <taxon>Tracheophyta</taxon>
        <taxon>Spermatophyta</taxon>
        <taxon>Magnoliopsida</taxon>
        <taxon>eudicotyledons</taxon>
        <taxon>Gunneridae</taxon>
        <taxon>Pentapetalae</taxon>
        <taxon>rosids</taxon>
        <taxon>malvids</taxon>
        <taxon>Brassicales</taxon>
        <taxon>Brassicaceae</taxon>
        <taxon>Cardamineae</taxon>
        <taxon>Cardamine</taxon>
    </lineage>
</organism>
<dbReference type="AlphaFoldDB" id="A0ABD1C862"/>
<name>A0ABD1C862_CARAN</name>
<evidence type="ECO:0000313" key="3">
    <source>
        <dbReference type="EMBL" id="KAL1225645.1"/>
    </source>
</evidence>
<sequence>MDLFGEFQKAEIDGKPYLVYQNVIKPLPQIHSPISSDEKTIIKTPLPIQNQTNSDEVAIDSGDDIPPPPLFVCPNARIELTANIDNITTKTENGYLLPELFFKLKTSPLLGDNSSNGHDVLPLFWCNNKEADPGADCSFCRAQMVGTNYYLCVHCGYRYHKECVESPLEISYPSHFKHSHSLQFYYSMKSSKPCILCTKKADLNIYYCSLCDINMHALCAQTAIPFFINQPKRHDHTLTLFPRQTSLTCNVCGLVNKHHLTYICRSICDFVAHKDCIYIPQTIRISRHYHRVSFTSSLPLGKWSCGVCRQEVDHDYGAYTCNVCSGYVVHTRCALRTDIWDGIELEGVPEEDEDVEPPFERISDGIILHFSHGDHLKIDTDGVYDENKFCEACTLPINKENFYVCVKCDFIIHETCAAAPRKKVHPLHPHQLELSIVHDNNVFECNACTRLSNGFGYRCPHKDCTFILDVACASTTEPFNYQGHQHLLFLSLDPKEKPMCHICKSKEVSKVFNCIECDFILCFMCATLPYTVRYKHDKHYLIFCRGDEASGSDWCELCEGKLSIGGKAGFYKCNYCCTTLHINCLLGPYPYLKSSCLALTMDSFECFVQRNSSLSRPICDVCYNRCLYPTLLLCTIMDNNLFILCRLVH</sequence>
<dbReference type="PANTHER" id="PTHR32410:SF153">
    <property type="entry name" value="CHP-RICH ZINC FINGER PROTEIN-LIKE-RELATED"/>
    <property type="match status" value="1"/>
</dbReference>
<dbReference type="SUPFAM" id="SSF57889">
    <property type="entry name" value="Cysteine-rich domain"/>
    <property type="match status" value="5"/>
</dbReference>
<dbReference type="InterPro" id="IPR013083">
    <property type="entry name" value="Znf_RING/FYVE/PHD"/>
</dbReference>
<feature type="domain" description="DC1" evidence="2">
    <location>
        <begin position="232"/>
        <end position="277"/>
    </location>
</feature>
<evidence type="ECO:0000256" key="1">
    <source>
        <dbReference type="ARBA" id="ARBA00022737"/>
    </source>
</evidence>
<feature type="domain" description="DC1" evidence="2">
    <location>
        <begin position="426"/>
        <end position="473"/>
    </location>
</feature>
<reference evidence="3 4" key="1">
    <citation type="submission" date="2024-04" db="EMBL/GenBank/DDBJ databases">
        <title>Genome assembly C_amara_ONT_v2.</title>
        <authorList>
            <person name="Yant L."/>
            <person name="Moore C."/>
            <person name="Slenker M."/>
        </authorList>
    </citation>
    <scope>NUCLEOTIDE SEQUENCE [LARGE SCALE GENOMIC DNA]</scope>
    <source>
        <tissue evidence="3">Leaf</tissue>
    </source>
</reference>